<accession>A0AA38L0T9</accession>
<dbReference type="GO" id="GO:0006298">
    <property type="term" value="P:mismatch repair"/>
    <property type="evidence" value="ECO:0007669"/>
    <property type="project" value="InterPro"/>
</dbReference>
<dbReference type="PANTHER" id="PTHR48448:SF1">
    <property type="entry name" value="MUTL PROTEIN ISOFORM 1"/>
    <property type="match status" value="1"/>
</dbReference>
<dbReference type="Proteomes" id="UP000824469">
    <property type="component" value="Unassembled WGS sequence"/>
</dbReference>
<feature type="domain" description="DNA mismatch repair protein MutS-like N-terminal" evidence="1">
    <location>
        <begin position="88"/>
        <end position="155"/>
    </location>
</feature>
<evidence type="ECO:0000259" key="1">
    <source>
        <dbReference type="Pfam" id="PF01624"/>
    </source>
</evidence>
<protein>
    <recommendedName>
        <fullName evidence="1">DNA mismatch repair protein MutS-like N-terminal domain-containing protein</fullName>
    </recommendedName>
</protein>
<feature type="non-terminal residue" evidence="2">
    <location>
        <position position="1"/>
    </location>
</feature>
<dbReference type="OMA" id="HGIETLC"/>
<dbReference type="InterPro" id="IPR053276">
    <property type="entry name" value="MtDNA_mismatch_repair_MutS"/>
</dbReference>
<gene>
    <name evidence="2" type="ORF">KI387_035866</name>
</gene>
<dbReference type="Gene3D" id="3.40.1170.10">
    <property type="entry name" value="DNA repair protein MutS, domain I"/>
    <property type="match status" value="1"/>
</dbReference>
<evidence type="ECO:0000313" key="2">
    <source>
        <dbReference type="EMBL" id="KAH9307955.1"/>
    </source>
</evidence>
<name>A0AA38L0T9_TAXCH</name>
<dbReference type="EMBL" id="JAHRHJ020000007">
    <property type="protein sequence ID" value="KAH9307955.1"/>
    <property type="molecule type" value="Genomic_DNA"/>
</dbReference>
<dbReference type="GO" id="GO:0030983">
    <property type="term" value="F:mismatched DNA binding"/>
    <property type="evidence" value="ECO:0007669"/>
    <property type="project" value="InterPro"/>
</dbReference>
<dbReference type="AlphaFoldDB" id="A0AA38L0T9"/>
<feature type="non-terminal residue" evidence="2">
    <location>
        <position position="157"/>
    </location>
</feature>
<keyword evidence="3" id="KW-1185">Reference proteome</keyword>
<dbReference type="InterPro" id="IPR007695">
    <property type="entry name" value="DNA_mismatch_repair_MutS-lik_N"/>
</dbReference>
<organism evidence="2 3">
    <name type="scientific">Taxus chinensis</name>
    <name type="common">Chinese yew</name>
    <name type="synonym">Taxus wallichiana var. chinensis</name>
    <dbReference type="NCBI Taxonomy" id="29808"/>
    <lineage>
        <taxon>Eukaryota</taxon>
        <taxon>Viridiplantae</taxon>
        <taxon>Streptophyta</taxon>
        <taxon>Embryophyta</taxon>
        <taxon>Tracheophyta</taxon>
        <taxon>Spermatophyta</taxon>
        <taxon>Pinopsida</taxon>
        <taxon>Pinidae</taxon>
        <taxon>Conifers II</taxon>
        <taxon>Cupressales</taxon>
        <taxon>Taxaceae</taxon>
        <taxon>Taxus</taxon>
    </lineage>
</organism>
<evidence type="ECO:0000313" key="3">
    <source>
        <dbReference type="Proteomes" id="UP000824469"/>
    </source>
</evidence>
<dbReference type="GO" id="GO:0005524">
    <property type="term" value="F:ATP binding"/>
    <property type="evidence" value="ECO:0007669"/>
    <property type="project" value="InterPro"/>
</dbReference>
<dbReference type="InterPro" id="IPR016151">
    <property type="entry name" value="DNA_mismatch_repair_MutS_N"/>
</dbReference>
<dbReference type="PANTHER" id="PTHR48448">
    <property type="entry name" value="MUTL PROTEIN ISOFORM 1"/>
    <property type="match status" value="1"/>
</dbReference>
<proteinExistence type="predicted"/>
<sequence>THGIETLCVRAQWSSKGIQGQGKKKSKAILREGHHEHLKWWGQKMQLCQKPSTKQLVNKLVYSNLLGLDENLKNGSIKNGSFNWELLQFKLRFPREVLLCRVGEFYETLGFDACILVEYAGVNPMGGIRSNTVPKAGCPVMNLRQTLDELTRNGFSA</sequence>
<comment type="caution">
    <text evidence="2">The sequence shown here is derived from an EMBL/GenBank/DDBJ whole genome shotgun (WGS) entry which is preliminary data.</text>
</comment>
<reference evidence="2 3" key="1">
    <citation type="journal article" date="2021" name="Nat. Plants">
        <title>The Taxus genome provides insights into paclitaxel biosynthesis.</title>
        <authorList>
            <person name="Xiong X."/>
            <person name="Gou J."/>
            <person name="Liao Q."/>
            <person name="Li Y."/>
            <person name="Zhou Q."/>
            <person name="Bi G."/>
            <person name="Li C."/>
            <person name="Du R."/>
            <person name="Wang X."/>
            <person name="Sun T."/>
            <person name="Guo L."/>
            <person name="Liang H."/>
            <person name="Lu P."/>
            <person name="Wu Y."/>
            <person name="Zhang Z."/>
            <person name="Ro D.K."/>
            <person name="Shang Y."/>
            <person name="Huang S."/>
            <person name="Yan J."/>
        </authorList>
    </citation>
    <scope>NUCLEOTIDE SEQUENCE [LARGE SCALE GENOMIC DNA]</scope>
    <source>
        <strain evidence="2">Ta-2019</strain>
    </source>
</reference>
<dbReference type="SUPFAM" id="SSF55271">
    <property type="entry name" value="DNA repair protein MutS, domain I"/>
    <property type="match status" value="1"/>
</dbReference>
<dbReference type="Pfam" id="PF01624">
    <property type="entry name" value="MutS_I"/>
    <property type="match status" value="1"/>
</dbReference>